<dbReference type="EMBL" id="JAGTAR010000023">
    <property type="protein sequence ID" value="MBR8536856.1"/>
    <property type="molecule type" value="Genomic_DNA"/>
</dbReference>
<dbReference type="AlphaFoldDB" id="A0A941F4X3"/>
<organism evidence="2 3">
    <name type="scientific">Carboxylicivirga sediminis</name>
    <dbReference type="NCBI Taxonomy" id="2006564"/>
    <lineage>
        <taxon>Bacteria</taxon>
        <taxon>Pseudomonadati</taxon>
        <taxon>Bacteroidota</taxon>
        <taxon>Bacteroidia</taxon>
        <taxon>Marinilabiliales</taxon>
        <taxon>Marinilabiliaceae</taxon>
        <taxon>Carboxylicivirga</taxon>
    </lineage>
</organism>
<dbReference type="NCBIfam" id="NF033711">
    <property type="entry name" value="T9SS_PorQ"/>
    <property type="match status" value="1"/>
</dbReference>
<dbReference type="SUPFAM" id="SSF56935">
    <property type="entry name" value="Porins"/>
    <property type="match status" value="1"/>
</dbReference>
<name>A0A941F4X3_9BACT</name>
<dbReference type="RefSeq" id="WP_212191884.1">
    <property type="nucleotide sequence ID" value="NZ_JAGTAR010000023.1"/>
</dbReference>
<proteinExistence type="predicted"/>
<accession>A0A941F4X3</accession>
<evidence type="ECO:0000313" key="3">
    <source>
        <dbReference type="Proteomes" id="UP000679220"/>
    </source>
</evidence>
<evidence type="ECO:0000256" key="1">
    <source>
        <dbReference type="SAM" id="SignalP"/>
    </source>
</evidence>
<feature type="chain" id="PRO_5037933887" evidence="1">
    <location>
        <begin position="24"/>
        <end position="343"/>
    </location>
</feature>
<dbReference type="Proteomes" id="UP000679220">
    <property type="component" value="Unassembled WGS sequence"/>
</dbReference>
<gene>
    <name evidence="2" type="primary">porQ</name>
    <name evidence="2" type="ORF">KDU71_14875</name>
</gene>
<keyword evidence="3" id="KW-1185">Reference proteome</keyword>
<dbReference type="NCBIfam" id="NF033709">
    <property type="entry name" value="PorV_fam"/>
    <property type="match status" value="1"/>
</dbReference>
<reference evidence="2" key="2">
    <citation type="submission" date="2021-04" db="EMBL/GenBank/DDBJ databases">
        <authorList>
            <person name="Zhang T."/>
            <person name="Zhang Y."/>
            <person name="Lu D."/>
            <person name="Zuo D."/>
            <person name="Du Z."/>
        </authorList>
    </citation>
    <scope>NUCLEOTIDE SEQUENCE</scope>
    <source>
        <strain evidence="2">JR1</strain>
    </source>
</reference>
<protein>
    <submittedName>
        <fullName evidence="2">Type IX secretion system protein PorQ</fullName>
    </submittedName>
</protein>
<evidence type="ECO:0000313" key="2">
    <source>
        <dbReference type="EMBL" id="MBR8536856.1"/>
    </source>
</evidence>
<sequence length="343" mass="37511">MKTLSVILIAAIVLLANHSSANAQQAGSNTYDFLNLTNSARVGALGGNQVGMSLDDVSLVFHNPANLSSELHQSLTFNYVPYVADIKMTYAGYAHHIESVGTFGISVHAINYGTFDRADIDGNLQGTFSAAEYAINLSYSKALSPRLMAGISLKPIISNLEQYNSFGLAADLGVLYSSTDGLFSAGLTLKNIGSQITTYNDIYEPLPTDLQIGISKKLAHAPFRFSLTAQDLFDWNMKYKVSDGNGDIIEGEGNDGNAFDQLMRHMVVGVELVPSDNFYVAVGYNHRRRQELGINEKMSTTGFSWGFGFRVYKFHFAYGSARYHLAGSSNHFSISTNLGNFRR</sequence>
<keyword evidence="1" id="KW-0732">Signal</keyword>
<reference evidence="2" key="1">
    <citation type="journal article" date="2018" name="Int. J. Syst. Evol. Microbiol.">
        <title>Carboxylicivirga sediminis sp. nov., isolated from coastal sediment.</title>
        <authorList>
            <person name="Wang F.Q."/>
            <person name="Ren L.H."/>
            <person name="Zou R.J."/>
            <person name="Sun Y.Z."/>
            <person name="Liu X.J."/>
            <person name="Jiang F."/>
            <person name="Liu L.J."/>
        </authorList>
    </citation>
    <scope>NUCLEOTIDE SEQUENCE</scope>
    <source>
        <strain evidence="2">JR1</strain>
    </source>
</reference>
<feature type="signal peptide" evidence="1">
    <location>
        <begin position="1"/>
        <end position="23"/>
    </location>
</feature>
<dbReference type="Gene3D" id="2.40.160.60">
    <property type="entry name" value="Outer membrane protein transport protein (OMPP1/FadL/TodX)"/>
    <property type="match status" value="1"/>
</dbReference>
<comment type="caution">
    <text evidence="2">The sequence shown here is derived from an EMBL/GenBank/DDBJ whole genome shotgun (WGS) entry which is preliminary data.</text>
</comment>